<protein>
    <submittedName>
        <fullName evidence="4">EAL domain-containing protein</fullName>
    </submittedName>
</protein>
<dbReference type="GO" id="GO:0035438">
    <property type="term" value="F:cyclic-di-GMP binding"/>
    <property type="evidence" value="ECO:0007669"/>
    <property type="project" value="InterPro"/>
</dbReference>
<accession>A0A495A047</accession>
<dbReference type="SUPFAM" id="SSF141868">
    <property type="entry name" value="EAL domain-like"/>
    <property type="match status" value="1"/>
</dbReference>
<dbReference type="InterPro" id="IPR052155">
    <property type="entry name" value="Biofilm_reg_signaling"/>
</dbReference>
<dbReference type="PANTHER" id="PTHR44757">
    <property type="entry name" value="DIGUANYLATE CYCLASE DGCP"/>
    <property type="match status" value="1"/>
</dbReference>
<evidence type="ECO:0000313" key="5">
    <source>
        <dbReference type="Proteomes" id="UP000269301"/>
    </source>
</evidence>
<dbReference type="Pfam" id="PF08447">
    <property type="entry name" value="PAS_3"/>
    <property type="match status" value="2"/>
</dbReference>
<dbReference type="InterPro" id="IPR000700">
    <property type="entry name" value="PAS-assoc_C"/>
</dbReference>
<reference evidence="4 5" key="1">
    <citation type="journal article" date="2016" name="Int. J. Syst. Evol. Microbiol.">
        <title>Oceanobacillus halophilus sp. nov., a novel moderately halophilic bacterium from a hypersaline lake.</title>
        <authorList>
            <person name="Amoozegar M.A."/>
            <person name="Bagheri M."/>
            <person name="Makhdoumi A."/>
            <person name="Nikou M.M."/>
            <person name="Fazeli S.A.S."/>
            <person name="Schumann P."/>
            <person name="Sproer C."/>
            <person name="Sanchez-Porro C."/>
            <person name="Ventosa A."/>
        </authorList>
    </citation>
    <scope>NUCLEOTIDE SEQUENCE [LARGE SCALE GENOMIC DNA]</scope>
    <source>
        <strain evidence="4 5">DSM 23996</strain>
    </source>
</reference>
<dbReference type="Gene3D" id="3.30.450.20">
    <property type="entry name" value="PAS domain"/>
    <property type="match status" value="2"/>
</dbReference>
<dbReference type="PROSITE" id="PS50883">
    <property type="entry name" value="EAL"/>
    <property type="match status" value="1"/>
</dbReference>
<dbReference type="InterPro" id="IPR035919">
    <property type="entry name" value="EAL_sf"/>
</dbReference>
<dbReference type="Pfam" id="PF07238">
    <property type="entry name" value="PilZ"/>
    <property type="match status" value="1"/>
</dbReference>
<feature type="domain" description="PAC" evidence="1">
    <location>
        <begin position="252"/>
        <end position="304"/>
    </location>
</feature>
<dbReference type="Gene3D" id="2.40.10.220">
    <property type="entry name" value="predicted glycosyltransferase like domains"/>
    <property type="match status" value="1"/>
</dbReference>
<evidence type="ECO:0000259" key="2">
    <source>
        <dbReference type="PROSITE" id="PS50883"/>
    </source>
</evidence>
<dbReference type="Pfam" id="PF00990">
    <property type="entry name" value="GGDEF"/>
    <property type="match status" value="1"/>
</dbReference>
<evidence type="ECO:0000259" key="3">
    <source>
        <dbReference type="PROSITE" id="PS50887"/>
    </source>
</evidence>
<feature type="domain" description="GGDEF" evidence="3">
    <location>
        <begin position="332"/>
        <end position="465"/>
    </location>
</feature>
<dbReference type="SMART" id="SM00052">
    <property type="entry name" value="EAL"/>
    <property type="match status" value="1"/>
</dbReference>
<evidence type="ECO:0000259" key="1">
    <source>
        <dbReference type="PROSITE" id="PS50113"/>
    </source>
</evidence>
<dbReference type="InterPro" id="IPR029787">
    <property type="entry name" value="Nucleotide_cyclase"/>
</dbReference>
<dbReference type="CDD" id="cd01949">
    <property type="entry name" value="GGDEF"/>
    <property type="match status" value="1"/>
</dbReference>
<dbReference type="SUPFAM" id="SSF55073">
    <property type="entry name" value="Nucleotide cyclase"/>
    <property type="match status" value="1"/>
</dbReference>
<dbReference type="PROSITE" id="PS50113">
    <property type="entry name" value="PAC"/>
    <property type="match status" value="1"/>
</dbReference>
<proteinExistence type="predicted"/>
<name>A0A495A047_9BACI</name>
<dbReference type="InterPro" id="IPR001633">
    <property type="entry name" value="EAL_dom"/>
</dbReference>
<dbReference type="NCBIfam" id="TIGR00229">
    <property type="entry name" value="sensory_box"/>
    <property type="match status" value="1"/>
</dbReference>
<dbReference type="PROSITE" id="PS50887">
    <property type="entry name" value="GGDEF"/>
    <property type="match status" value="1"/>
</dbReference>
<keyword evidence="5" id="KW-1185">Reference proteome</keyword>
<feature type="domain" description="EAL" evidence="2">
    <location>
        <begin position="474"/>
        <end position="728"/>
    </location>
</feature>
<evidence type="ECO:0000313" key="4">
    <source>
        <dbReference type="EMBL" id="RKQ32651.1"/>
    </source>
</evidence>
<dbReference type="AlphaFoldDB" id="A0A495A047"/>
<organism evidence="4 5">
    <name type="scientific">Oceanobacillus halophilus</name>
    <dbReference type="NCBI Taxonomy" id="930130"/>
    <lineage>
        <taxon>Bacteria</taxon>
        <taxon>Bacillati</taxon>
        <taxon>Bacillota</taxon>
        <taxon>Bacilli</taxon>
        <taxon>Bacillales</taxon>
        <taxon>Bacillaceae</taxon>
        <taxon>Oceanobacillus</taxon>
    </lineage>
</organism>
<dbReference type="InterPro" id="IPR000160">
    <property type="entry name" value="GGDEF_dom"/>
</dbReference>
<dbReference type="CDD" id="cd01948">
    <property type="entry name" value="EAL"/>
    <property type="match status" value="1"/>
</dbReference>
<dbReference type="Pfam" id="PF00563">
    <property type="entry name" value="EAL"/>
    <property type="match status" value="1"/>
</dbReference>
<dbReference type="CDD" id="cd00130">
    <property type="entry name" value="PAS"/>
    <property type="match status" value="1"/>
</dbReference>
<dbReference type="PANTHER" id="PTHR44757:SF2">
    <property type="entry name" value="BIOFILM ARCHITECTURE MAINTENANCE PROTEIN MBAA"/>
    <property type="match status" value="1"/>
</dbReference>
<comment type="caution">
    <text evidence="4">The sequence shown here is derived from an EMBL/GenBank/DDBJ whole genome shotgun (WGS) entry which is preliminary data.</text>
</comment>
<dbReference type="Gene3D" id="3.20.20.450">
    <property type="entry name" value="EAL domain"/>
    <property type="match status" value="1"/>
</dbReference>
<dbReference type="NCBIfam" id="TIGR00254">
    <property type="entry name" value="GGDEF"/>
    <property type="match status" value="1"/>
</dbReference>
<dbReference type="InterPro" id="IPR035965">
    <property type="entry name" value="PAS-like_dom_sf"/>
</dbReference>
<dbReference type="Gene3D" id="3.30.70.270">
    <property type="match status" value="1"/>
</dbReference>
<dbReference type="Proteomes" id="UP000269301">
    <property type="component" value="Unassembled WGS sequence"/>
</dbReference>
<dbReference type="InterPro" id="IPR009875">
    <property type="entry name" value="PilZ_domain"/>
</dbReference>
<dbReference type="InterPro" id="IPR043128">
    <property type="entry name" value="Rev_trsase/Diguanyl_cyclase"/>
</dbReference>
<dbReference type="InterPro" id="IPR000014">
    <property type="entry name" value="PAS"/>
</dbReference>
<sequence>MMKTKKSNILDIFKNRRNKQSKKEEKQKHGSFMSYRSSSNIQSEKALAKSEVHLNHAQQIASIGSWEYNIIEDKITCSENFYDIFGIEKTDDFSMNTPFSVVHPDDYDSTFQVVSDACNMGVDYATEFRIFHGKTKELRYISVQAESVMKDEKPYQLIGVVKDDTPYKLLENELQNTINNLKYVYDHLNVGIWMREYMEGEIVFASKGMEEILEYPIQKLYDEPDYWKNMVLPEDRKELQDSYQLLQSGQSIENRFRLKSGNGKEKWLYEHTIPWMDDNSEIKYLFGMVADISAEVEMREKLDYLAKFDELTNFPNQKSLFEKLNTLCKKEQPFAVLYLDLDRFHIINDSLGYHIGDDLLINIAKRLQAVVQDNGYIARMSSDDFVLILEKYPNNAHVFQLAEQLIRHINQAITINDFELKITASIGISFYPEDGDNKLSLIENAHSALFRAKRQGKNNYRLYSSHQDISSYKKYILEKDMRKAIVNEDFEIYYQPQVNKEGIIYGAEALLRWNHKEWGLVSPGEFIPLAEENHLINRIGDWVIRKVCAQLRDWKDKDLTIRPIAINLSPIRFMKTDLVAYVKRQLDLFDVPAKYLEFEITEGSLLKEEKTVISNIEKLRNLGVKIAIDDFGTGYSSLKYLRYFQVDTIKIDQAFIKDVNDGSNVNSAIVSSVLHLAREMGIKAVAEGVEEYEQFEFLKQKECDIIQGYLFSKPVPVNQLEKMMWAGYLKPSKVKQLKEREEERRRFYRLEFLFNVLGKMTITEVSNRQVNLGVTPILINNISIGGMKILSSLNLPVNTAIKFRFSFTLMNEYFELEGNLVWKEEAKGNTYFYGIEFNLDIRNEDRLAPIINKMSAFRNMNHEIPGTEVVQEDPFTYLQKHLF</sequence>
<dbReference type="SMART" id="SM00091">
    <property type="entry name" value="PAS"/>
    <property type="match status" value="2"/>
</dbReference>
<gene>
    <name evidence="4" type="ORF">D8M06_11985</name>
</gene>
<dbReference type="InterPro" id="IPR013655">
    <property type="entry name" value="PAS_fold_3"/>
</dbReference>
<dbReference type="SUPFAM" id="SSF55785">
    <property type="entry name" value="PYP-like sensor domain (PAS domain)"/>
    <property type="match status" value="2"/>
</dbReference>
<dbReference type="SMART" id="SM00267">
    <property type="entry name" value="GGDEF"/>
    <property type="match status" value="1"/>
</dbReference>
<dbReference type="EMBL" id="RBZP01000009">
    <property type="protein sequence ID" value="RKQ32651.1"/>
    <property type="molecule type" value="Genomic_DNA"/>
</dbReference>